<dbReference type="InterPro" id="IPR020904">
    <property type="entry name" value="Sc_DH/Rdtase_CS"/>
</dbReference>
<dbReference type="EMBL" id="CP098755">
    <property type="protein sequence ID" value="USG65067.1"/>
    <property type="molecule type" value="Genomic_DNA"/>
</dbReference>
<dbReference type="NCBIfam" id="NF009466">
    <property type="entry name" value="PRK12826.1-2"/>
    <property type="match status" value="1"/>
</dbReference>
<dbReference type="InterPro" id="IPR050259">
    <property type="entry name" value="SDR"/>
</dbReference>
<dbReference type="PANTHER" id="PTHR42879">
    <property type="entry name" value="3-OXOACYL-(ACYL-CARRIER-PROTEIN) REDUCTASE"/>
    <property type="match status" value="1"/>
</dbReference>
<dbReference type="PANTHER" id="PTHR42879:SF2">
    <property type="entry name" value="3-OXOACYL-[ACYL-CARRIER-PROTEIN] REDUCTASE FABG"/>
    <property type="match status" value="1"/>
</dbReference>
<evidence type="ECO:0000256" key="1">
    <source>
        <dbReference type="ARBA" id="ARBA00006484"/>
    </source>
</evidence>
<reference evidence="2" key="1">
    <citation type="submission" date="2022-06" db="EMBL/GenBank/DDBJ databases">
        <title>Genome sequencing of Brevibacillus sp. BB3-R1.</title>
        <authorList>
            <person name="Heo J."/>
            <person name="Lee D."/>
            <person name="Won M."/>
            <person name="Han B.-H."/>
            <person name="Hong S.-B."/>
            <person name="Kwon S.-W."/>
        </authorList>
    </citation>
    <scope>NUCLEOTIDE SEQUENCE</scope>
    <source>
        <strain evidence="2">BB3-R1</strain>
    </source>
</reference>
<accession>A0ABY4WD21</accession>
<dbReference type="NCBIfam" id="NF005559">
    <property type="entry name" value="PRK07231.1"/>
    <property type="match status" value="1"/>
</dbReference>
<dbReference type="Proteomes" id="UP001056500">
    <property type="component" value="Chromosome"/>
</dbReference>
<dbReference type="PRINTS" id="PR00081">
    <property type="entry name" value="GDHRDH"/>
</dbReference>
<dbReference type="RefSeq" id="WP_251872174.1">
    <property type="nucleotide sequence ID" value="NZ_CP098755.1"/>
</dbReference>
<dbReference type="SUPFAM" id="SSF51735">
    <property type="entry name" value="NAD(P)-binding Rossmann-fold domains"/>
    <property type="match status" value="1"/>
</dbReference>
<dbReference type="Gene3D" id="3.40.50.720">
    <property type="entry name" value="NAD(P)-binding Rossmann-like Domain"/>
    <property type="match status" value="1"/>
</dbReference>
<dbReference type="PROSITE" id="PS00061">
    <property type="entry name" value="ADH_SHORT"/>
    <property type="match status" value="1"/>
</dbReference>
<proteinExistence type="inferred from homology"/>
<dbReference type="InterPro" id="IPR036291">
    <property type="entry name" value="NAD(P)-bd_dom_sf"/>
</dbReference>
<dbReference type="Pfam" id="PF13561">
    <property type="entry name" value="adh_short_C2"/>
    <property type="match status" value="1"/>
</dbReference>
<evidence type="ECO:0000313" key="3">
    <source>
        <dbReference type="Proteomes" id="UP001056500"/>
    </source>
</evidence>
<dbReference type="InterPro" id="IPR002347">
    <property type="entry name" value="SDR_fam"/>
</dbReference>
<sequence>MHLLGKVALVTGGASGIGVGICKKLAEKGAKVVVNYIGDSYEEKAKNLVQEIRANGGDAIWISGDVTNQTHVEQMINSTLEQYGKIDILVNNAGITIDGLTQNLETEDFIKVLSVNLVGPFLTMKLALPHMIANKFGRIINISSVAALIGLRGAPAYAASKAGLIGLSKTTAREVARKGITVNVICPGYINAGMTERVAQEYLDSMTPLIPMGIFGEPEDIGGGVVFLASDEAKLITGEVIRIDGGIAM</sequence>
<comment type="similarity">
    <text evidence="1">Belongs to the short-chain dehydrogenases/reductases (SDR) family.</text>
</comment>
<organism evidence="2 3">
    <name type="scientific">Brevibacillus ruminantium</name>
    <dbReference type="NCBI Taxonomy" id="2950604"/>
    <lineage>
        <taxon>Bacteria</taxon>
        <taxon>Bacillati</taxon>
        <taxon>Bacillota</taxon>
        <taxon>Bacilli</taxon>
        <taxon>Bacillales</taxon>
        <taxon>Paenibacillaceae</taxon>
        <taxon>Brevibacillus</taxon>
    </lineage>
</organism>
<evidence type="ECO:0000313" key="2">
    <source>
        <dbReference type="EMBL" id="USG65067.1"/>
    </source>
</evidence>
<protein>
    <submittedName>
        <fullName evidence="2">3-oxoacyl-ACP reductase FabG</fullName>
    </submittedName>
</protein>
<name>A0ABY4WD21_9BACL</name>
<keyword evidence="3" id="KW-1185">Reference proteome</keyword>
<gene>
    <name evidence="2" type="ORF">NDK47_23565</name>
</gene>
<dbReference type="PRINTS" id="PR00080">
    <property type="entry name" value="SDRFAMILY"/>
</dbReference>